<dbReference type="PANTHER" id="PTHR36847:SF1">
    <property type="entry name" value="AMIDOLIGASE ENZYME"/>
    <property type="match status" value="1"/>
</dbReference>
<protein>
    <recommendedName>
        <fullName evidence="4">Amidoligase enzyme</fullName>
    </recommendedName>
</protein>
<feature type="compositionally biased region" description="Polar residues" evidence="1">
    <location>
        <begin position="526"/>
        <end position="536"/>
    </location>
</feature>
<evidence type="ECO:0008006" key="4">
    <source>
        <dbReference type="Google" id="ProtNLM"/>
    </source>
</evidence>
<dbReference type="AlphaFoldDB" id="A0AAN6ZAW0"/>
<evidence type="ECO:0000313" key="3">
    <source>
        <dbReference type="Proteomes" id="UP001304895"/>
    </source>
</evidence>
<comment type="caution">
    <text evidence="2">The sequence shown here is derived from an EMBL/GenBank/DDBJ whole genome shotgun (WGS) entry which is preliminary data.</text>
</comment>
<dbReference type="PANTHER" id="PTHR36847">
    <property type="entry name" value="AMIDOLIGASE ENZYME"/>
    <property type="match status" value="1"/>
</dbReference>
<reference evidence="2" key="2">
    <citation type="submission" date="2023-05" db="EMBL/GenBank/DDBJ databases">
        <authorList>
            <consortium name="Lawrence Berkeley National Laboratory"/>
            <person name="Steindorff A."/>
            <person name="Hensen N."/>
            <person name="Bonometti L."/>
            <person name="Westerberg I."/>
            <person name="Brannstrom I.O."/>
            <person name="Guillou S."/>
            <person name="Cros-Aarteil S."/>
            <person name="Calhoun S."/>
            <person name="Haridas S."/>
            <person name="Kuo A."/>
            <person name="Mondo S."/>
            <person name="Pangilinan J."/>
            <person name="Riley R."/>
            <person name="Labutti K."/>
            <person name="Andreopoulos B."/>
            <person name="Lipzen A."/>
            <person name="Chen C."/>
            <person name="Yanf M."/>
            <person name="Daum C."/>
            <person name="Ng V."/>
            <person name="Clum A."/>
            <person name="Ohm R."/>
            <person name="Martin F."/>
            <person name="Silar P."/>
            <person name="Natvig D."/>
            <person name="Lalanne C."/>
            <person name="Gautier V."/>
            <person name="Ament-Velasquez S.L."/>
            <person name="Kruys A."/>
            <person name="Hutchinson M.I."/>
            <person name="Powell A.J."/>
            <person name="Barry K."/>
            <person name="Miller A.N."/>
            <person name="Grigoriev I.V."/>
            <person name="Debuchy R."/>
            <person name="Gladieux P."/>
            <person name="Thoren M.H."/>
            <person name="Johannesson H."/>
        </authorList>
    </citation>
    <scope>NUCLEOTIDE SEQUENCE</scope>
    <source>
        <strain evidence="2">CBS 123565</strain>
    </source>
</reference>
<evidence type="ECO:0000313" key="2">
    <source>
        <dbReference type="EMBL" id="KAK4132275.1"/>
    </source>
</evidence>
<evidence type="ECO:0000256" key="1">
    <source>
        <dbReference type="SAM" id="MobiDB-lite"/>
    </source>
</evidence>
<keyword evidence="3" id="KW-1185">Reference proteome</keyword>
<reference evidence="2" key="1">
    <citation type="journal article" date="2023" name="Mol. Phylogenet. Evol.">
        <title>Genome-scale phylogeny and comparative genomics of the fungal order Sordariales.</title>
        <authorList>
            <person name="Hensen N."/>
            <person name="Bonometti L."/>
            <person name="Westerberg I."/>
            <person name="Brannstrom I.O."/>
            <person name="Guillou S."/>
            <person name="Cros-Aarteil S."/>
            <person name="Calhoun S."/>
            <person name="Haridas S."/>
            <person name="Kuo A."/>
            <person name="Mondo S."/>
            <person name="Pangilinan J."/>
            <person name="Riley R."/>
            <person name="LaButti K."/>
            <person name="Andreopoulos B."/>
            <person name="Lipzen A."/>
            <person name="Chen C."/>
            <person name="Yan M."/>
            <person name="Daum C."/>
            <person name="Ng V."/>
            <person name="Clum A."/>
            <person name="Steindorff A."/>
            <person name="Ohm R.A."/>
            <person name="Martin F."/>
            <person name="Silar P."/>
            <person name="Natvig D.O."/>
            <person name="Lalanne C."/>
            <person name="Gautier V."/>
            <person name="Ament-Velasquez S.L."/>
            <person name="Kruys A."/>
            <person name="Hutchinson M.I."/>
            <person name="Powell A.J."/>
            <person name="Barry K."/>
            <person name="Miller A.N."/>
            <person name="Grigoriev I.V."/>
            <person name="Debuchy R."/>
            <person name="Gladieux P."/>
            <person name="Hiltunen Thoren M."/>
            <person name="Johannesson H."/>
        </authorList>
    </citation>
    <scope>NUCLEOTIDE SEQUENCE</scope>
    <source>
        <strain evidence="2">CBS 123565</strain>
    </source>
</reference>
<sequence>MDGTGPERQNGLSFGIELEFLFYYQPEQHPSRKVEVYTDSGEAKLAPALVFPNTEGKPVREWALDRMRTAILKVPGAQVKDLDEETVLGAAGAHRHMYLYPDSDGWHVKDDGSVDDQGETPPGYEVLSFEMTSPALWDKSESYRHVHAVVAELTRRFRLRVNLTTGFHCHVGAGSRPKGKHAAVERERRTHSRKTIKRAAALLWAADSFLCHIHPPERSINNFSPPTRFHSSLATGTERKYAKDQHGNWSTVDAPIVANPAPFQRSGLLPEACLPSRARAVDHAARRRDGARLPALRSATLDAAATARVARHGADPAPALDPASVRVRTVLRGVEHLAHCASRTAVAEVMGTRVRTEVLHRLNYNFESYKYIGHGDDVFMGPPASGTVEFREAAGALSPEWVALWAGVCAGIFRFARGASDARFRTVVDQLARAEAEARVLGAAAAAAAADGQHRYDAVALLADLGLLPEAVFLARRLADDPVRFWYPNRLALRPEEPLAASPVWRAEPESWGGGSAGTVVPDANGSPSAQSTPFVSTPFEPATGAW</sequence>
<organism evidence="2 3">
    <name type="scientific">Trichocladium antarcticum</name>
    <dbReference type="NCBI Taxonomy" id="1450529"/>
    <lineage>
        <taxon>Eukaryota</taxon>
        <taxon>Fungi</taxon>
        <taxon>Dikarya</taxon>
        <taxon>Ascomycota</taxon>
        <taxon>Pezizomycotina</taxon>
        <taxon>Sordariomycetes</taxon>
        <taxon>Sordariomycetidae</taxon>
        <taxon>Sordariales</taxon>
        <taxon>Chaetomiaceae</taxon>
        <taxon>Trichocladium</taxon>
    </lineage>
</organism>
<dbReference type="EMBL" id="MU853418">
    <property type="protein sequence ID" value="KAK4132275.1"/>
    <property type="molecule type" value="Genomic_DNA"/>
</dbReference>
<proteinExistence type="predicted"/>
<gene>
    <name evidence="2" type="ORF">BT67DRAFT_481305</name>
</gene>
<feature type="region of interest" description="Disordered" evidence="1">
    <location>
        <begin position="524"/>
        <end position="547"/>
    </location>
</feature>
<accession>A0AAN6ZAW0</accession>
<dbReference type="Proteomes" id="UP001304895">
    <property type="component" value="Unassembled WGS sequence"/>
</dbReference>
<name>A0AAN6ZAW0_9PEZI</name>